<dbReference type="STRING" id="310782.SAMN05216499_12328"/>
<dbReference type="OrthoDB" id="9792527at2"/>
<reference evidence="5 6" key="1">
    <citation type="submission" date="2016-11" db="EMBL/GenBank/DDBJ databases">
        <authorList>
            <person name="Jaros S."/>
            <person name="Januszkiewicz K."/>
            <person name="Wedrychowicz H."/>
        </authorList>
    </citation>
    <scope>NUCLEOTIDE SEQUENCE [LARGE SCALE GENOMIC DNA]</scope>
    <source>
        <strain evidence="5 6">CGMCC 4.2025</strain>
    </source>
</reference>
<proteinExistence type="predicted"/>
<gene>
    <name evidence="5" type="ORF">SAMN05216499_12328</name>
</gene>
<dbReference type="Gene3D" id="1.10.10.10">
    <property type="entry name" value="Winged helix-like DNA-binding domain superfamily/Winged helix DNA-binding domain"/>
    <property type="match status" value="1"/>
</dbReference>
<evidence type="ECO:0000256" key="3">
    <source>
        <dbReference type="ARBA" id="ARBA00023163"/>
    </source>
</evidence>
<evidence type="ECO:0000313" key="6">
    <source>
        <dbReference type="Proteomes" id="UP000184111"/>
    </source>
</evidence>
<dbReference type="SUPFAM" id="SSF46785">
    <property type="entry name" value="Winged helix' DNA-binding domain"/>
    <property type="match status" value="1"/>
</dbReference>
<protein>
    <submittedName>
        <fullName evidence="5">Transcriptional regulator, HxlR family</fullName>
    </submittedName>
</protein>
<organism evidence="5 6">
    <name type="scientific">Actinacidiphila paucisporea</name>
    <dbReference type="NCBI Taxonomy" id="310782"/>
    <lineage>
        <taxon>Bacteria</taxon>
        <taxon>Bacillati</taxon>
        <taxon>Actinomycetota</taxon>
        <taxon>Actinomycetes</taxon>
        <taxon>Kitasatosporales</taxon>
        <taxon>Streptomycetaceae</taxon>
        <taxon>Actinacidiphila</taxon>
    </lineage>
</organism>
<feature type="domain" description="HTH hxlR-type" evidence="4">
    <location>
        <begin position="9"/>
        <end position="106"/>
    </location>
</feature>
<sequence length="147" mass="16188">MPDTKPRACPIAGTLDLVGERWALLVLREVFMGVRRFADIQANTGAPRDVLTKRLRSLEAGGVLERHRYLERPPRFEYHLTAAGQALEPVLIGLREWGMRYLPDPPPAPRFIHTCGADVVTRVVCAECGQPLEGGGLVSVLEEAHPG</sequence>
<evidence type="ECO:0000259" key="4">
    <source>
        <dbReference type="PROSITE" id="PS51118"/>
    </source>
</evidence>
<dbReference type="PANTHER" id="PTHR33204:SF18">
    <property type="entry name" value="TRANSCRIPTIONAL REGULATORY PROTEIN"/>
    <property type="match status" value="1"/>
</dbReference>
<evidence type="ECO:0000256" key="1">
    <source>
        <dbReference type="ARBA" id="ARBA00023015"/>
    </source>
</evidence>
<dbReference type="RefSeq" id="WP_073501640.1">
    <property type="nucleotide sequence ID" value="NZ_FRBI01000023.1"/>
</dbReference>
<dbReference type="GO" id="GO:0003677">
    <property type="term" value="F:DNA binding"/>
    <property type="evidence" value="ECO:0007669"/>
    <property type="project" value="UniProtKB-KW"/>
</dbReference>
<dbReference type="InterPro" id="IPR002577">
    <property type="entry name" value="HTH_HxlR"/>
</dbReference>
<dbReference type="PANTHER" id="PTHR33204">
    <property type="entry name" value="TRANSCRIPTIONAL REGULATOR, MARR FAMILY"/>
    <property type="match status" value="1"/>
</dbReference>
<name>A0A1M7PF28_9ACTN</name>
<dbReference type="InterPro" id="IPR036390">
    <property type="entry name" value="WH_DNA-bd_sf"/>
</dbReference>
<dbReference type="InterPro" id="IPR036388">
    <property type="entry name" value="WH-like_DNA-bd_sf"/>
</dbReference>
<dbReference type="Pfam" id="PF01638">
    <property type="entry name" value="HxlR"/>
    <property type="match status" value="1"/>
</dbReference>
<evidence type="ECO:0000256" key="2">
    <source>
        <dbReference type="ARBA" id="ARBA00023125"/>
    </source>
</evidence>
<dbReference type="AlphaFoldDB" id="A0A1M7PF28"/>
<accession>A0A1M7PF28</accession>
<dbReference type="EMBL" id="FRBI01000023">
    <property type="protein sequence ID" value="SHN15647.1"/>
    <property type="molecule type" value="Genomic_DNA"/>
</dbReference>
<keyword evidence="6" id="KW-1185">Reference proteome</keyword>
<dbReference type="PROSITE" id="PS51118">
    <property type="entry name" value="HTH_HXLR"/>
    <property type="match status" value="1"/>
</dbReference>
<keyword evidence="3" id="KW-0804">Transcription</keyword>
<dbReference type="Proteomes" id="UP000184111">
    <property type="component" value="Unassembled WGS sequence"/>
</dbReference>
<keyword evidence="1" id="KW-0805">Transcription regulation</keyword>
<evidence type="ECO:0000313" key="5">
    <source>
        <dbReference type="EMBL" id="SHN15647.1"/>
    </source>
</evidence>
<keyword evidence="2" id="KW-0238">DNA-binding</keyword>